<dbReference type="EMBL" id="JAUUTY010000004">
    <property type="protein sequence ID" value="KAK1643047.1"/>
    <property type="molecule type" value="Genomic_DNA"/>
</dbReference>
<evidence type="ECO:0000313" key="3">
    <source>
        <dbReference type="EMBL" id="KAK1643078.1"/>
    </source>
</evidence>
<dbReference type="SUPFAM" id="SSF54518">
    <property type="entry name" value="Tubby C-terminal domain-like"/>
    <property type="match status" value="1"/>
</dbReference>
<dbReference type="PANTHER" id="PTHR31087:SF94">
    <property type="entry name" value="EXPRESSED PROTEIN"/>
    <property type="match status" value="1"/>
</dbReference>
<dbReference type="InterPro" id="IPR038595">
    <property type="entry name" value="LOR_sf"/>
</dbReference>
<sequence>MTFTATETFFNDFPVTDARKATVMRAEKAPLSCPSRHLLLDVSAASRRPVLTVRRSPAFFEIRRRWNVYSGNSTSQSDLLFVAAESPLFKPGVVQVHLPGRDGGRDPDFVVHSRGFFGCDYTVSRGGATLAQINSGPATLLGLLFNMLTYRIRVNAGVDHAFIMALTVILKEIRHDKEEERRRQLRAWNSR</sequence>
<keyword evidence="4" id="KW-1185">Reference proteome</keyword>
<dbReference type="InterPro" id="IPR025659">
    <property type="entry name" value="Tubby-like_C"/>
</dbReference>
<proteinExistence type="inferred from homology"/>
<gene>
    <name evidence="2" type="ORF">QYE76_060852</name>
    <name evidence="3" type="ORF">QYE76_060883</name>
</gene>
<comment type="similarity">
    <text evidence="1">Belongs to the LOR family.</text>
</comment>
<accession>A0AAD8S2Z7</accession>
<dbReference type="Pfam" id="PF04525">
    <property type="entry name" value="LOR"/>
    <property type="match status" value="1"/>
</dbReference>
<dbReference type="Proteomes" id="UP001231189">
    <property type="component" value="Unassembled WGS sequence"/>
</dbReference>
<name>A0AAD8S2Z7_LOLMU</name>
<dbReference type="PANTHER" id="PTHR31087">
    <property type="match status" value="1"/>
</dbReference>
<evidence type="ECO:0000256" key="1">
    <source>
        <dbReference type="ARBA" id="ARBA00005437"/>
    </source>
</evidence>
<reference evidence="2" key="1">
    <citation type="submission" date="2023-07" db="EMBL/GenBank/DDBJ databases">
        <title>A chromosome-level genome assembly of Lolium multiflorum.</title>
        <authorList>
            <person name="Chen Y."/>
            <person name="Copetti D."/>
            <person name="Kolliker R."/>
            <person name="Studer B."/>
        </authorList>
    </citation>
    <scope>NUCLEOTIDE SEQUENCE</scope>
    <source>
        <strain evidence="2">02402/16</strain>
        <tissue evidence="2">Leaf</tissue>
    </source>
</reference>
<organism evidence="2 4">
    <name type="scientific">Lolium multiflorum</name>
    <name type="common">Italian ryegrass</name>
    <name type="synonym">Lolium perenne subsp. multiflorum</name>
    <dbReference type="NCBI Taxonomy" id="4521"/>
    <lineage>
        <taxon>Eukaryota</taxon>
        <taxon>Viridiplantae</taxon>
        <taxon>Streptophyta</taxon>
        <taxon>Embryophyta</taxon>
        <taxon>Tracheophyta</taxon>
        <taxon>Spermatophyta</taxon>
        <taxon>Magnoliopsida</taxon>
        <taxon>Liliopsida</taxon>
        <taxon>Poales</taxon>
        <taxon>Poaceae</taxon>
        <taxon>BOP clade</taxon>
        <taxon>Pooideae</taxon>
        <taxon>Poodae</taxon>
        <taxon>Poeae</taxon>
        <taxon>Poeae Chloroplast Group 2 (Poeae type)</taxon>
        <taxon>Loliodinae</taxon>
        <taxon>Loliinae</taxon>
        <taxon>Lolium</taxon>
    </lineage>
</organism>
<evidence type="ECO:0000313" key="4">
    <source>
        <dbReference type="Proteomes" id="UP001231189"/>
    </source>
</evidence>
<dbReference type="AlphaFoldDB" id="A0AAD8S2Z7"/>
<dbReference type="InterPro" id="IPR007612">
    <property type="entry name" value="LOR"/>
</dbReference>
<dbReference type="EMBL" id="JAUUTY010000004">
    <property type="protein sequence ID" value="KAK1643078.1"/>
    <property type="molecule type" value="Genomic_DNA"/>
</dbReference>
<comment type="caution">
    <text evidence="2">The sequence shown here is derived from an EMBL/GenBank/DDBJ whole genome shotgun (WGS) entry which is preliminary data.</text>
</comment>
<dbReference type="Gene3D" id="2.40.160.200">
    <property type="entry name" value="LURP1-related"/>
    <property type="match status" value="1"/>
</dbReference>
<protein>
    <submittedName>
        <fullName evidence="2">Uncharacterized protein</fullName>
    </submittedName>
</protein>
<evidence type="ECO:0000313" key="2">
    <source>
        <dbReference type="EMBL" id="KAK1643047.1"/>
    </source>
</evidence>